<dbReference type="AlphaFoldDB" id="Q39VD0"/>
<evidence type="ECO:0000313" key="3">
    <source>
        <dbReference type="EMBL" id="ABB31794.1"/>
    </source>
</evidence>
<dbReference type="InterPro" id="IPR052020">
    <property type="entry name" value="Cyclic_di-GMP/3'3'-cGAMP_PDE"/>
</dbReference>
<proteinExistence type="predicted"/>
<reference evidence="3 4" key="2">
    <citation type="journal article" date="2009" name="BMC Microbiol.">
        <title>The genome sequence of Geobacter metallireducens: features of metabolism, physiology and regulation common and dissimilar to Geobacter sulfurreducens.</title>
        <authorList>
            <person name="Aklujkar M."/>
            <person name="Krushkal J."/>
            <person name="DiBartolo G."/>
            <person name="Lapidus A."/>
            <person name="Land M.L."/>
            <person name="Lovley D.R."/>
        </authorList>
    </citation>
    <scope>NUCLEOTIDE SEQUENCE [LARGE SCALE GENOMIC DNA]</scope>
    <source>
        <strain evidence="4">ATCC 53774 / DSM 7210 / GS-15</strain>
    </source>
</reference>
<dbReference type="PANTHER" id="PTHR45228:SF1">
    <property type="entry name" value="CYCLIC DI-GMP PHOSPHODIESTERASE TM_0186"/>
    <property type="match status" value="1"/>
</dbReference>
<feature type="transmembrane region" description="Helical" evidence="1">
    <location>
        <begin position="65"/>
        <end position="82"/>
    </location>
</feature>
<dbReference type="SMART" id="SM00471">
    <property type="entry name" value="HDc"/>
    <property type="match status" value="1"/>
</dbReference>
<keyword evidence="1" id="KW-0812">Transmembrane</keyword>
<dbReference type="Pfam" id="PF13487">
    <property type="entry name" value="HD_5"/>
    <property type="match status" value="1"/>
</dbReference>
<dbReference type="InterPro" id="IPR003607">
    <property type="entry name" value="HD/PDEase_dom"/>
</dbReference>
<dbReference type="HOGENOM" id="CLU_000445_92_0_7"/>
<dbReference type="InterPro" id="IPR037522">
    <property type="entry name" value="HD_GYP_dom"/>
</dbReference>
<feature type="domain" description="HD-GYP" evidence="2">
    <location>
        <begin position="122"/>
        <end position="316"/>
    </location>
</feature>
<dbReference type="PANTHER" id="PTHR45228">
    <property type="entry name" value="CYCLIC DI-GMP PHOSPHODIESTERASE TM_0186-RELATED"/>
    <property type="match status" value="1"/>
</dbReference>
<protein>
    <submittedName>
        <fullName evidence="3">Cyclic diguanylate phosphodiesterase</fullName>
    </submittedName>
</protein>
<organism evidence="3 4">
    <name type="scientific">Geobacter metallireducens (strain ATCC 53774 / DSM 7210 / GS-15)</name>
    <dbReference type="NCBI Taxonomy" id="269799"/>
    <lineage>
        <taxon>Bacteria</taxon>
        <taxon>Pseudomonadati</taxon>
        <taxon>Thermodesulfobacteriota</taxon>
        <taxon>Desulfuromonadia</taxon>
        <taxon>Geobacterales</taxon>
        <taxon>Geobacteraceae</taxon>
        <taxon>Geobacter</taxon>
    </lineage>
</organism>
<keyword evidence="1" id="KW-0472">Membrane</keyword>
<dbReference type="EMBL" id="CP000148">
    <property type="protein sequence ID" value="ABB31794.1"/>
    <property type="molecule type" value="Genomic_DNA"/>
</dbReference>
<dbReference type="STRING" id="269799.Gmet_1560"/>
<keyword evidence="1" id="KW-1133">Transmembrane helix</keyword>
<sequence length="317" mass="35048">MKKSYLIHGAKGRVVILVLLTAVIALFHFVVPTESHVYHALHIVLRKLYFLPPVMAGAWFGLRGAVYTTSAVTILFSLHAFLDWPGNYMEQANQMGELASFWVVGLVSGWLFDRQRALLAELATANEETLLALVSALDMRAKNSRLHSLRVREIALRLADHLGVTENERKAIGFGALLHEVGKVSIHDSVFTLLKRVGLPELELKEMRSYPEAGYNLLRKIGFLREAAEIVRAHQEHFDGSGYPRGLRGEEIPLGARLLLIADTFEKLITGIGAVQCEEAVRIIREGSGGEFDPGLVDLFTGIGCDELSHVASAKDE</sequence>
<dbReference type="SUPFAM" id="SSF109604">
    <property type="entry name" value="HD-domain/PDEase-like"/>
    <property type="match status" value="1"/>
</dbReference>
<evidence type="ECO:0000259" key="2">
    <source>
        <dbReference type="PROSITE" id="PS51832"/>
    </source>
</evidence>
<feature type="transmembrane region" description="Helical" evidence="1">
    <location>
        <begin position="12"/>
        <end position="31"/>
    </location>
</feature>
<accession>Q39VD0</accession>
<dbReference type="Proteomes" id="UP000007073">
    <property type="component" value="Chromosome"/>
</dbReference>
<reference evidence="3 4" key="1">
    <citation type="submission" date="2005-10" db="EMBL/GenBank/DDBJ databases">
        <title>Complete sequence of Geobacter metallireducens GS-15.</title>
        <authorList>
            <consortium name="US DOE Joint Genome Institute"/>
            <person name="Copeland A."/>
            <person name="Lucas S."/>
            <person name="Lapidus A."/>
            <person name="Barry K."/>
            <person name="Detter J.C."/>
            <person name="Glavina T."/>
            <person name="Hammon N."/>
            <person name="Israni S."/>
            <person name="Pitluck S."/>
            <person name="Di Bartolo G."/>
            <person name="Chain P."/>
            <person name="Schmutz J."/>
            <person name="Larimer F."/>
            <person name="Land M."/>
            <person name="Kyrpides N."/>
            <person name="Ivanova N."/>
            <person name="Richardson P."/>
        </authorList>
    </citation>
    <scope>NUCLEOTIDE SEQUENCE [LARGE SCALE GENOMIC DNA]</scope>
    <source>
        <strain evidence="4">ATCC 53774 / DSM 7210 / GS-15</strain>
    </source>
</reference>
<feature type="transmembrane region" description="Helical" evidence="1">
    <location>
        <begin position="94"/>
        <end position="112"/>
    </location>
</feature>
<gene>
    <name evidence="3" type="ordered locus">Gmet_1560</name>
</gene>
<dbReference type="eggNOG" id="COG3437">
    <property type="taxonomic scope" value="Bacteria"/>
</dbReference>
<evidence type="ECO:0000256" key="1">
    <source>
        <dbReference type="SAM" id="Phobius"/>
    </source>
</evidence>
<keyword evidence="4" id="KW-1185">Reference proteome</keyword>
<dbReference type="PROSITE" id="PS51832">
    <property type="entry name" value="HD_GYP"/>
    <property type="match status" value="1"/>
</dbReference>
<dbReference type="Gene3D" id="1.10.3210.10">
    <property type="entry name" value="Hypothetical protein af1432"/>
    <property type="match status" value="1"/>
</dbReference>
<evidence type="ECO:0000313" key="4">
    <source>
        <dbReference type="Proteomes" id="UP000007073"/>
    </source>
</evidence>
<dbReference type="KEGG" id="gme:Gmet_1560"/>
<name>Q39VD0_GEOMG</name>
<dbReference type="RefSeq" id="WP_004511505.1">
    <property type="nucleotide sequence ID" value="NC_007517.1"/>
</dbReference>
<dbReference type="CDD" id="cd00077">
    <property type="entry name" value="HDc"/>
    <property type="match status" value="1"/>
</dbReference>